<evidence type="ECO:0000313" key="4">
    <source>
        <dbReference type="EMBL" id="EWS79829.1"/>
    </source>
</evidence>
<dbReference type="PATRIC" id="fig|396014.3.peg.3315"/>
<dbReference type="STRING" id="396014.BF93_09085"/>
<feature type="region of interest" description="Disordered" evidence="1">
    <location>
        <begin position="1"/>
        <end position="129"/>
    </location>
</feature>
<feature type="transmembrane region" description="Helical" evidence="2">
    <location>
        <begin position="175"/>
        <end position="193"/>
    </location>
</feature>
<sequence length="577" mass="60582">MAKERQGGQDERRGGDSDWLFAPADPHTLPTDRLPGREEFERYAAPLVARETAPALPRPDAERRGADGEAPRSRPDAADAARRRPDDGRGRAGDTGALETVADPQAAAASYARSGRTPNAADEEQPRPLALPPRFADLGMFDALRDIVALVCLVSALTTVFTLGRFAVLDVAGRSAVGLALAALIAVHLLRWIPQTPRLRLIRTIRVAGLVPALLVALGAMVADLVTSLPVLFAPLPEGPPVGIGVGVSLLLVGVIVGIEPRAHEGYLPAETARGRARGLLLGIGGAAAAGFVLALVMLVGRVFTTGWAFSLLELADALVSALLLTIVIGSAVRRERSWFVFSAAAVAGMVLGAIADNTLRLSFAGPESVATGFVYLPFLFCAFAVMISRSFVRTMPISFRRVDWIVYAVRAFEFSAIMHVAAAVWNVLAAIAALGGQGMGGPVLHLMDAVIAACFVVVSVFARRALLERPADQARASAVVAAIVLVVVGFLDVIVNSLASGAGAGLASGGVALAIGIAAALMLTVPAPVRDEFGAPDLARMFEDFRLRDTGRYTLLSRVPDIAAERARKKTFPAGR</sequence>
<name>Z9JNQ9_9MICO</name>
<dbReference type="HOGENOM" id="CLU_472267_0_0_11"/>
<dbReference type="AlphaFoldDB" id="Z9JNQ9"/>
<keyword evidence="2" id="KW-0812">Transmembrane</keyword>
<keyword evidence="2" id="KW-1133">Transmembrane helix</keyword>
<accession>Z9JNQ9</accession>
<feature type="transmembrane region" description="Helical" evidence="2">
    <location>
        <begin position="242"/>
        <end position="259"/>
    </location>
</feature>
<dbReference type="EMBL" id="JDYK01000023">
    <property type="protein sequence ID" value="EWS79829.1"/>
    <property type="molecule type" value="Genomic_DNA"/>
</dbReference>
<dbReference type="Pfam" id="PF25592">
    <property type="entry name" value="DUF7937"/>
    <property type="match status" value="1"/>
</dbReference>
<feature type="transmembrane region" description="Helical" evidence="2">
    <location>
        <begin position="502"/>
        <end position="524"/>
    </location>
</feature>
<feature type="transmembrane region" description="Helical" evidence="2">
    <location>
        <begin position="280"/>
        <end position="301"/>
    </location>
</feature>
<keyword evidence="2" id="KW-0472">Membrane</keyword>
<evidence type="ECO:0000256" key="2">
    <source>
        <dbReference type="SAM" id="Phobius"/>
    </source>
</evidence>
<dbReference type="InterPro" id="IPR057697">
    <property type="entry name" value="DUF7937"/>
</dbReference>
<feature type="transmembrane region" description="Helical" evidence="2">
    <location>
        <begin position="205"/>
        <end position="222"/>
    </location>
</feature>
<evidence type="ECO:0000313" key="5">
    <source>
        <dbReference type="Proteomes" id="UP000023067"/>
    </source>
</evidence>
<proteinExistence type="predicted"/>
<feature type="transmembrane region" description="Helical" evidence="2">
    <location>
        <begin position="339"/>
        <end position="356"/>
    </location>
</feature>
<gene>
    <name evidence="4" type="ORF">BF93_09085</name>
</gene>
<feature type="transmembrane region" description="Helical" evidence="2">
    <location>
        <begin position="405"/>
        <end position="432"/>
    </location>
</feature>
<dbReference type="RefSeq" id="WP_038374202.1">
    <property type="nucleotide sequence ID" value="NZ_BAAAOW010000013.1"/>
</dbReference>
<protein>
    <recommendedName>
        <fullName evidence="3">DUF7937 domain-containing protein</fullName>
    </recommendedName>
</protein>
<reference evidence="4 5" key="1">
    <citation type="submission" date="2014-02" db="EMBL/GenBank/DDBJ databases">
        <title>Genome sequence of Brachybacterium phenoliresistens strain W13A50.</title>
        <authorList>
            <person name="Wang X."/>
        </authorList>
    </citation>
    <scope>NUCLEOTIDE SEQUENCE [LARGE SCALE GENOMIC DNA]</scope>
    <source>
        <strain evidence="4 5">W13A50</strain>
    </source>
</reference>
<comment type="caution">
    <text evidence="4">The sequence shown here is derived from an EMBL/GenBank/DDBJ whole genome shotgun (WGS) entry which is preliminary data.</text>
</comment>
<feature type="transmembrane region" description="Helical" evidence="2">
    <location>
        <begin position="444"/>
        <end position="463"/>
    </location>
</feature>
<dbReference type="OrthoDB" id="4789389at2"/>
<evidence type="ECO:0000259" key="3">
    <source>
        <dbReference type="Pfam" id="PF25592"/>
    </source>
</evidence>
<feature type="transmembrane region" description="Helical" evidence="2">
    <location>
        <begin position="475"/>
        <end position="496"/>
    </location>
</feature>
<feature type="compositionally biased region" description="Basic and acidic residues" evidence="1">
    <location>
        <begin position="1"/>
        <end position="16"/>
    </location>
</feature>
<dbReference type="eggNOG" id="ENOG5031DUG">
    <property type="taxonomic scope" value="Bacteria"/>
</dbReference>
<keyword evidence="5" id="KW-1185">Reference proteome</keyword>
<feature type="transmembrane region" description="Helical" evidence="2">
    <location>
        <begin position="147"/>
        <end position="169"/>
    </location>
</feature>
<feature type="transmembrane region" description="Helical" evidence="2">
    <location>
        <begin position="307"/>
        <end position="332"/>
    </location>
</feature>
<evidence type="ECO:0000256" key="1">
    <source>
        <dbReference type="SAM" id="MobiDB-lite"/>
    </source>
</evidence>
<feature type="compositionally biased region" description="Basic and acidic residues" evidence="1">
    <location>
        <begin position="59"/>
        <end position="92"/>
    </location>
</feature>
<feature type="transmembrane region" description="Helical" evidence="2">
    <location>
        <begin position="376"/>
        <end position="393"/>
    </location>
</feature>
<dbReference type="Proteomes" id="UP000023067">
    <property type="component" value="Unassembled WGS sequence"/>
</dbReference>
<feature type="domain" description="DUF7937" evidence="3">
    <location>
        <begin position="142"/>
        <end position="533"/>
    </location>
</feature>
<organism evidence="4 5">
    <name type="scientific">Brachybacterium phenoliresistens</name>
    <dbReference type="NCBI Taxonomy" id="396014"/>
    <lineage>
        <taxon>Bacteria</taxon>
        <taxon>Bacillati</taxon>
        <taxon>Actinomycetota</taxon>
        <taxon>Actinomycetes</taxon>
        <taxon>Micrococcales</taxon>
        <taxon>Dermabacteraceae</taxon>
        <taxon>Brachybacterium</taxon>
    </lineage>
</organism>